<evidence type="ECO:0000256" key="1">
    <source>
        <dbReference type="ARBA" id="ARBA00008645"/>
    </source>
</evidence>
<sequence>MSSQQHRPPRLPPPARTSRFQGEGGSFLLPPPNAAGPPSSPAAVASSFSSLSIGKRKHADSVAYIMTRDGVRQPMSHHADNWFRSVSPDPEMGAAETSAKRQCTINEPAVGLDRSVECPSGMTVALRIWGDHQSQSGNRKVLCVHGWLDNAASFELLAPRLAAAGACVVAMDIAGHGLSSWKAAGGGYYLWDMVDDILGIADALGWKTFTAAGHSTGGHLLAAFAGCFPDRVSDLIMLDSIGPAVQFTSREEATDMANFIRRRRQLEAGSNASTRRTRVYGSFEDAARARCKGFTTVSIEAARLLCNRGMVPVYPDTAAAAAANGSAAGGAAAASNSGIISGEVAYTWRTDPKLTLWSYLRTSETATETFWRCITARVLVAVGEQSQMFNLTDERHRRRLGYLTGHLTTAVVPQGSHHMHLEVATVDAVAAECLKFLGWA</sequence>
<dbReference type="Pfam" id="PF00561">
    <property type="entry name" value="Abhydrolase_1"/>
    <property type="match status" value="1"/>
</dbReference>
<dbReference type="EMBL" id="JADGJQ010000056">
    <property type="protein sequence ID" value="KAJ3175095.1"/>
    <property type="molecule type" value="Genomic_DNA"/>
</dbReference>
<dbReference type="AlphaFoldDB" id="A0AAD5TFS2"/>
<evidence type="ECO:0000256" key="3">
    <source>
        <dbReference type="SAM" id="MobiDB-lite"/>
    </source>
</evidence>
<reference evidence="5" key="1">
    <citation type="submission" date="2020-05" db="EMBL/GenBank/DDBJ databases">
        <title>Phylogenomic resolution of chytrid fungi.</title>
        <authorList>
            <person name="Stajich J.E."/>
            <person name="Amses K."/>
            <person name="Simmons R."/>
            <person name="Seto K."/>
            <person name="Myers J."/>
            <person name="Bonds A."/>
            <person name="Quandt C.A."/>
            <person name="Barry K."/>
            <person name="Liu P."/>
            <person name="Grigoriev I."/>
            <person name="Longcore J.E."/>
            <person name="James T.Y."/>
        </authorList>
    </citation>
    <scope>NUCLEOTIDE SEQUENCE</scope>
    <source>
        <strain evidence="5">JEL0379</strain>
    </source>
</reference>
<gene>
    <name evidence="5" type="ORF">HDU87_006492</name>
</gene>
<dbReference type="PANTHER" id="PTHR43798">
    <property type="entry name" value="MONOACYLGLYCEROL LIPASE"/>
    <property type="match status" value="1"/>
</dbReference>
<feature type="domain" description="AB hydrolase-1" evidence="4">
    <location>
        <begin position="141"/>
        <end position="296"/>
    </location>
</feature>
<protein>
    <recommendedName>
        <fullName evidence="4">AB hydrolase-1 domain-containing protein</fullName>
    </recommendedName>
</protein>
<evidence type="ECO:0000313" key="6">
    <source>
        <dbReference type="Proteomes" id="UP001212152"/>
    </source>
</evidence>
<dbReference type="InterPro" id="IPR000073">
    <property type="entry name" value="AB_hydrolase_1"/>
</dbReference>
<comment type="similarity">
    <text evidence="1">Belongs to the AB hydrolase superfamily.</text>
</comment>
<dbReference type="Proteomes" id="UP001212152">
    <property type="component" value="Unassembled WGS sequence"/>
</dbReference>
<comment type="caution">
    <text evidence="5">The sequence shown here is derived from an EMBL/GenBank/DDBJ whole genome shotgun (WGS) entry which is preliminary data.</text>
</comment>
<proteinExistence type="inferred from homology"/>
<dbReference type="GO" id="GO:0016020">
    <property type="term" value="C:membrane"/>
    <property type="evidence" value="ECO:0007669"/>
    <property type="project" value="TreeGrafter"/>
</dbReference>
<organism evidence="5 6">
    <name type="scientific">Geranomyces variabilis</name>
    <dbReference type="NCBI Taxonomy" id="109894"/>
    <lineage>
        <taxon>Eukaryota</taxon>
        <taxon>Fungi</taxon>
        <taxon>Fungi incertae sedis</taxon>
        <taxon>Chytridiomycota</taxon>
        <taxon>Chytridiomycota incertae sedis</taxon>
        <taxon>Chytridiomycetes</taxon>
        <taxon>Spizellomycetales</taxon>
        <taxon>Powellomycetaceae</taxon>
        <taxon>Geranomyces</taxon>
    </lineage>
</organism>
<dbReference type="SUPFAM" id="SSF53474">
    <property type="entry name" value="alpha/beta-Hydrolases"/>
    <property type="match status" value="1"/>
</dbReference>
<evidence type="ECO:0000256" key="2">
    <source>
        <dbReference type="ARBA" id="ARBA00022801"/>
    </source>
</evidence>
<feature type="region of interest" description="Disordered" evidence="3">
    <location>
        <begin position="1"/>
        <end position="45"/>
    </location>
</feature>
<evidence type="ECO:0000259" key="4">
    <source>
        <dbReference type="Pfam" id="PF00561"/>
    </source>
</evidence>
<dbReference type="PANTHER" id="PTHR43798:SF14">
    <property type="entry name" value="SERINE HYDROLASE-LIKE PROTEIN DDB_G0286239"/>
    <property type="match status" value="1"/>
</dbReference>
<evidence type="ECO:0000313" key="5">
    <source>
        <dbReference type="EMBL" id="KAJ3175095.1"/>
    </source>
</evidence>
<keyword evidence="6" id="KW-1185">Reference proteome</keyword>
<dbReference type="InterPro" id="IPR029058">
    <property type="entry name" value="AB_hydrolase_fold"/>
</dbReference>
<name>A0AAD5TFS2_9FUNG</name>
<dbReference type="GO" id="GO:0016787">
    <property type="term" value="F:hydrolase activity"/>
    <property type="evidence" value="ECO:0007669"/>
    <property type="project" value="UniProtKB-KW"/>
</dbReference>
<dbReference type="Gene3D" id="3.40.50.1820">
    <property type="entry name" value="alpha/beta hydrolase"/>
    <property type="match status" value="1"/>
</dbReference>
<accession>A0AAD5TFS2</accession>
<keyword evidence="2" id="KW-0378">Hydrolase</keyword>
<dbReference type="PRINTS" id="PR00111">
    <property type="entry name" value="ABHYDROLASE"/>
</dbReference>
<feature type="compositionally biased region" description="Pro residues" evidence="3">
    <location>
        <begin position="29"/>
        <end position="40"/>
    </location>
</feature>
<dbReference type="InterPro" id="IPR050266">
    <property type="entry name" value="AB_hydrolase_sf"/>
</dbReference>